<proteinExistence type="predicted"/>
<gene>
    <name evidence="1" type="ORF">FA15DRAFT_660929</name>
</gene>
<dbReference type="Proteomes" id="UP000307440">
    <property type="component" value="Unassembled WGS sequence"/>
</dbReference>
<dbReference type="Gene3D" id="1.10.489.10">
    <property type="entry name" value="Chloroperoxidase-like"/>
    <property type="match status" value="1"/>
</dbReference>
<dbReference type="OrthoDB" id="2542103at2759"/>
<sequence length="210" mass="23564">MNFARYKNIIIEALAKGSVSKEDVHRDSPRGGSQEMLRIHRLAAELRWNRTQQSITTNSNFTFTGLRHATVYDQAVFPATLFTDRCKTGKNKTQLDMQSALGFFRDMRFPKEFFRASAPSAGEEAAGIFKAHPINPGGNVGGVNNYVVDTSLGGFEDGCGFYTQFVNMTIRSLYPKPEGVLRRNLKINLGFLYEAFGFGPECPQVKLYRD</sequence>
<evidence type="ECO:0000313" key="1">
    <source>
        <dbReference type="EMBL" id="TFK18147.1"/>
    </source>
</evidence>
<protein>
    <recommendedName>
        <fullName evidence="3">Heme haloperoxidase family profile domain-containing protein</fullName>
    </recommendedName>
</protein>
<reference evidence="1 2" key="1">
    <citation type="journal article" date="2019" name="Nat. Ecol. Evol.">
        <title>Megaphylogeny resolves global patterns of mushroom evolution.</title>
        <authorList>
            <person name="Varga T."/>
            <person name="Krizsan K."/>
            <person name="Foldi C."/>
            <person name="Dima B."/>
            <person name="Sanchez-Garcia M."/>
            <person name="Sanchez-Ramirez S."/>
            <person name="Szollosi G.J."/>
            <person name="Szarkandi J.G."/>
            <person name="Papp V."/>
            <person name="Albert L."/>
            <person name="Andreopoulos W."/>
            <person name="Angelini C."/>
            <person name="Antonin V."/>
            <person name="Barry K.W."/>
            <person name="Bougher N.L."/>
            <person name="Buchanan P."/>
            <person name="Buyck B."/>
            <person name="Bense V."/>
            <person name="Catcheside P."/>
            <person name="Chovatia M."/>
            <person name="Cooper J."/>
            <person name="Damon W."/>
            <person name="Desjardin D."/>
            <person name="Finy P."/>
            <person name="Geml J."/>
            <person name="Haridas S."/>
            <person name="Hughes K."/>
            <person name="Justo A."/>
            <person name="Karasinski D."/>
            <person name="Kautmanova I."/>
            <person name="Kiss B."/>
            <person name="Kocsube S."/>
            <person name="Kotiranta H."/>
            <person name="LaButti K.M."/>
            <person name="Lechner B.E."/>
            <person name="Liimatainen K."/>
            <person name="Lipzen A."/>
            <person name="Lukacs Z."/>
            <person name="Mihaltcheva S."/>
            <person name="Morgado L.N."/>
            <person name="Niskanen T."/>
            <person name="Noordeloos M.E."/>
            <person name="Ohm R.A."/>
            <person name="Ortiz-Santana B."/>
            <person name="Ovrebo C."/>
            <person name="Racz N."/>
            <person name="Riley R."/>
            <person name="Savchenko A."/>
            <person name="Shiryaev A."/>
            <person name="Soop K."/>
            <person name="Spirin V."/>
            <person name="Szebenyi C."/>
            <person name="Tomsovsky M."/>
            <person name="Tulloss R.E."/>
            <person name="Uehling J."/>
            <person name="Grigoriev I.V."/>
            <person name="Vagvolgyi C."/>
            <person name="Papp T."/>
            <person name="Martin F.M."/>
            <person name="Miettinen O."/>
            <person name="Hibbett D.S."/>
            <person name="Nagy L.G."/>
        </authorList>
    </citation>
    <scope>NUCLEOTIDE SEQUENCE [LARGE SCALE GENOMIC DNA]</scope>
    <source>
        <strain evidence="1 2">CBS 121175</strain>
    </source>
</reference>
<keyword evidence="2" id="KW-1185">Reference proteome</keyword>
<accession>A0A5C3KEC3</accession>
<organism evidence="1 2">
    <name type="scientific">Coprinopsis marcescibilis</name>
    <name type="common">Agaric fungus</name>
    <name type="synonym">Psathyrella marcescibilis</name>
    <dbReference type="NCBI Taxonomy" id="230819"/>
    <lineage>
        <taxon>Eukaryota</taxon>
        <taxon>Fungi</taxon>
        <taxon>Dikarya</taxon>
        <taxon>Basidiomycota</taxon>
        <taxon>Agaricomycotina</taxon>
        <taxon>Agaricomycetes</taxon>
        <taxon>Agaricomycetidae</taxon>
        <taxon>Agaricales</taxon>
        <taxon>Agaricineae</taxon>
        <taxon>Psathyrellaceae</taxon>
        <taxon>Coprinopsis</taxon>
    </lineage>
</organism>
<evidence type="ECO:0000313" key="2">
    <source>
        <dbReference type="Proteomes" id="UP000307440"/>
    </source>
</evidence>
<dbReference type="GO" id="GO:0004601">
    <property type="term" value="F:peroxidase activity"/>
    <property type="evidence" value="ECO:0007669"/>
    <property type="project" value="InterPro"/>
</dbReference>
<evidence type="ECO:0008006" key="3">
    <source>
        <dbReference type="Google" id="ProtNLM"/>
    </source>
</evidence>
<name>A0A5C3KEC3_COPMA</name>
<dbReference type="InterPro" id="IPR036851">
    <property type="entry name" value="Chloroperoxidase-like_sf"/>
</dbReference>
<dbReference type="AlphaFoldDB" id="A0A5C3KEC3"/>
<dbReference type="EMBL" id="ML210427">
    <property type="protein sequence ID" value="TFK18147.1"/>
    <property type="molecule type" value="Genomic_DNA"/>
</dbReference>